<dbReference type="Gene3D" id="1.50.10.10">
    <property type="match status" value="1"/>
</dbReference>
<dbReference type="InterPro" id="IPR016007">
    <property type="entry name" value="Alpha_rhamnosid"/>
</dbReference>
<dbReference type="InterPro" id="IPR035398">
    <property type="entry name" value="Bac_rhamnosid_C"/>
</dbReference>
<dbReference type="KEGG" id="alus:STSP2_01258"/>
<dbReference type="PANTHER" id="PTHR33307">
    <property type="entry name" value="ALPHA-RHAMNOSIDASE (EUROFUNG)"/>
    <property type="match status" value="1"/>
</dbReference>
<dbReference type="GO" id="GO:0030596">
    <property type="term" value="F:alpha-L-rhamnosidase activity"/>
    <property type="evidence" value="ECO:0007669"/>
    <property type="project" value="UniProtKB-EC"/>
</dbReference>
<feature type="domain" description="Alpha-L-rhamnosidase C-terminal" evidence="5">
    <location>
        <begin position="620"/>
        <end position="686"/>
    </location>
</feature>
<evidence type="ECO:0000256" key="2">
    <source>
        <dbReference type="ARBA" id="ARBA00012652"/>
    </source>
</evidence>
<name>A0A1U9NJJ2_9BACT</name>
<gene>
    <name evidence="6" type="ORF">STSP2_01258</name>
</gene>
<dbReference type="Proteomes" id="UP000189674">
    <property type="component" value="Chromosome"/>
</dbReference>
<reference evidence="7" key="1">
    <citation type="submission" date="2017-02" db="EMBL/GenBank/DDBJ databases">
        <title>Comparative genomics and description of representatives of a novel lineage of planctomycetes thriving in anoxic sediments.</title>
        <authorList>
            <person name="Spring S."/>
            <person name="Bunk B."/>
            <person name="Sproer C."/>
        </authorList>
    </citation>
    <scope>NUCLEOTIDE SEQUENCE [LARGE SCALE GENOMIC DNA]</scope>
    <source>
        <strain evidence="7">ST-NAGAB-D1</strain>
    </source>
</reference>
<dbReference type="Gene3D" id="2.60.40.10">
    <property type="entry name" value="Immunoglobulins"/>
    <property type="match status" value="1"/>
</dbReference>
<dbReference type="Gene3D" id="2.60.120.260">
    <property type="entry name" value="Galactose-binding domain-like"/>
    <property type="match status" value="1"/>
</dbReference>
<feature type="domain" description="Alpha-L-rhamnosidase six-hairpin glycosidase" evidence="4">
    <location>
        <begin position="281"/>
        <end position="613"/>
    </location>
</feature>
<dbReference type="Pfam" id="PF17389">
    <property type="entry name" value="Bac_rhamnosid6H"/>
    <property type="match status" value="1"/>
</dbReference>
<dbReference type="EMBL" id="CP019791">
    <property type="protein sequence ID" value="AQT68103.1"/>
    <property type="molecule type" value="Genomic_DNA"/>
</dbReference>
<protein>
    <recommendedName>
        <fullName evidence="2">alpha-L-rhamnosidase</fullName>
        <ecNumber evidence="2">3.2.1.40</ecNumber>
    </recommendedName>
</protein>
<dbReference type="InterPro" id="IPR035396">
    <property type="entry name" value="Bac_rhamnosid6H"/>
</dbReference>
<sequence length="718" mass="81793">MKLNFFIVISLLALSGNYPIAFGIEGLTVEYLRQPGDEGVTVADLKPEYGWIVDEQTEFQKAYQIIVSSSRDACEKTEGNVWDSGRVLSSTSSNIEHGGNALEENAEYFWKARIWDKGNEAGPYSSIQNFRTGAPGNTISSANRWQIERIKPVRVVRTSPKSIFVDFGRAAFGTLEIDYITPAKDRLTIHLGEKAKGGSIDREPGGTIRYQKVELEVRPGQTSYKIELTPDKRNTGSRAIKLPESFDVVMPFRYVEIENIDSTLTSNNIRQKAYFYYFNDRQSEFSCSDERLENIWDMCKYSMKATSFCGLYIDGDRERIPYEADAYINQLGHYCVDNEYSIAKQTIEYFIDHPTWPTEWLLHTPMLVYQDYYYTGDTELIEAYYDKLKHKTLIALARKDGLISTHNEKAGSKGYLKKLGFASPPHRGIRDIVDWPRNERDGYNMVAVNTVVNCFFYRNMQIMAEFADLLGKIDDADYYREMAAKVKRSINTKMFDEKRGIYVDGLDTDHAALHANMMPLAFDIVPDEHIDTVVEFVKSRGMACSVYGAQYLLQGLYRAGQSQYALDLMRAAHQRSWWNMIKVGSTITLEAWDMKYKPNADWTHAWGAAPANIVARFMWGIQPSKPGFQAVRIKPQLADLKQSIITMPTIKGAIRCEFKGKNAQSGVYIIELPGNMTGEFVLPGDIAVQLNDQVMNNAADELKLMPGRNLIKFKRRLH</sequence>
<dbReference type="Pfam" id="PF25788">
    <property type="entry name" value="Ig_Rha78A_N"/>
    <property type="match status" value="1"/>
</dbReference>
<dbReference type="PANTHER" id="PTHR33307:SF6">
    <property type="entry name" value="ALPHA-RHAMNOSIDASE (EUROFUNG)-RELATED"/>
    <property type="match status" value="1"/>
</dbReference>
<dbReference type="AlphaFoldDB" id="A0A1U9NJJ2"/>
<dbReference type="RefSeq" id="WP_146660825.1">
    <property type="nucleotide sequence ID" value="NZ_CP019791.1"/>
</dbReference>
<evidence type="ECO:0000256" key="3">
    <source>
        <dbReference type="ARBA" id="ARBA00022801"/>
    </source>
</evidence>
<dbReference type="STRING" id="1936003.STSP2_01258"/>
<evidence type="ECO:0000259" key="5">
    <source>
        <dbReference type="Pfam" id="PF17390"/>
    </source>
</evidence>
<dbReference type="InterPro" id="IPR013783">
    <property type="entry name" value="Ig-like_fold"/>
</dbReference>
<evidence type="ECO:0000313" key="7">
    <source>
        <dbReference type="Proteomes" id="UP000189674"/>
    </source>
</evidence>
<keyword evidence="3" id="KW-0378">Hydrolase</keyword>
<dbReference type="InterPro" id="IPR008928">
    <property type="entry name" value="6-hairpin_glycosidase_sf"/>
</dbReference>
<comment type="catalytic activity">
    <reaction evidence="1">
        <text>Hydrolysis of terminal non-reducing alpha-L-rhamnose residues in alpha-L-rhamnosides.</text>
        <dbReference type="EC" id="3.2.1.40"/>
    </reaction>
</comment>
<proteinExistence type="predicted"/>
<evidence type="ECO:0000259" key="4">
    <source>
        <dbReference type="Pfam" id="PF17389"/>
    </source>
</evidence>
<dbReference type="Pfam" id="PF17390">
    <property type="entry name" value="Bac_rhamnosid_C"/>
    <property type="match status" value="1"/>
</dbReference>
<organism evidence="6 7">
    <name type="scientific">Anaerohalosphaera lusitana</name>
    <dbReference type="NCBI Taxonomy" id="1936003"/>
    <lineage>
        <taxon>Bacteria</taxon>
        <taxon>Pseudomonadati</taxon>
        <taxon>Planctomycetota</taxon>
        <taxon>Phycisphaerae</taxon>
        <taxon>Sedimentisphaerales</taxon>
        <taxon>Anaerohalosphaeraceae</taxon>
        <taxon>Anaerohalosphaera</taxon>
    </lineage>
</organism>
<keyword evidence="7" id="KW-1185">Reference proteome</keyword>
<dbReference type="SUPFAM" id="SSF48208">
    <property type="entry name" value="Six-hairpin glycosidases"/>
    <property type="match status" value="1"/>
</dbReference>
<evidence type="ECO:0000313" key="6">
    <source>
        <dbReference type="EMBL" id="AQT68103.1"/>
    </source>
</evidence>
<accession>A0A1U9NJJ2</accession>
<dbReference type="GO" id="GO:0005975">
    <property type="term" value="P:carbohydrate metabolic process"/>
    <property type="evidence" value="ECO:0007669"/>
    <property type="project" value="InterPro"/>
</dbReference>
<dbReference type="OrthoDB" id="9780017at2"/>
<dbReference type="Gene3D" id="2.60.420.10">
    <property type="entry name" value="Maltose phosphorylase, domain 3"/>
    <property type="match status" value="1"/>
</dbReference>
<dbReference type="EC" id="3.2.1.40" evidence="2"/>
<evidence type="ECO:0000256" key="1">
    <source>
        <dbReference type="ARBA" id="ARBA00001445"/>
    </source>
</evidence>
<dbReference type="InterPro" id="IPR012341">
    <property type="entry name" value="6hp_glycosidase-like_sf"/>
</dbReference>